<dbReference type="InterPro" id="IPR036298">
    <property type="entry name" value="Chalcone_isomerase_sf"/>
</dbReference>
<dbReference type="SUPFAM" id="SSF54626">
    <property type="entry name" value="Chalcone isomerase"/>
    <property type="match status" value="1"/>
</dbReference>
<dbReference type="GO" id="GO:0016872">
    <property type="term" value="F:intramolecular lyase activity"/>
    <property type="evidence" value="ECO:0007669"/>
    <property type="project" value="InterPro"/>
</dbReference>
<keyword evidence="3" id="KW-1185">Reference proteome</keyword>
<evidence type="ECO:0000259" key="1">
    <source>
        <dbReference type="Pfam" id="PF16035"/>
    </source>
</evidence>
<proteinExistence type="predicted"/>
<feature type="domain" description="Chalcone isomerase" evidence="1">
    <location>
        <begin position="97"/>
        <end position="275"/>
    </location>
</feature>
<dbReference type="InterPro" id="IPR016087">
    <property type="entry name" value="Chalcone_isomerase"/>
</dbReference>
<gene>
    <name evidence="2" type="ORF">BZG36_01501</name>
</gene>
<organism evidence="2 3">
    <name type="scientific">Bifiguratus adelaidae</name>
    <dbReference type="NCBI Taxonomy" id="1938954"/>
    <lineage>
        <taxon>Eukaryota</taxon>
        <taxon>Fungi</taxon>
        <taxon>Fungi incertae sedis</taxon>
        <taxon>Mucoromycota</taxon>
        <taxon>Mucoromycotina</taxon>
        <taxon>Endogonomycetes</taxon>
        <taxon>Endogonales</taxon>
        <taxon>Endogonales incertae sedis</taxon>
        <taxon>Bifiguratus</taxon>
    </lineage>
</organism>
<dbReference type="InterPro" id="IPR016088">
    <property type="entry name" value="Chalcone_isomerase_3-sand"/>
</dbReference>
<evidence type="ECO:0000313" key="3">
    <source>
        <dbReference type="Proteomes" id="UP000242875"/>
    </source>
</evidence>
<accession>A0A261Y580</accession>
<reference evidence="2 3" key="1">
    <citation type="journal article" date="2017" name="Mycologia">
        <title>Bifiguratus adelaidae, gen. et sp. nov., a new member of Mucoromycotina in endophytic and soil-dwelling habitats.</title>
        <authorList>
            <person name="Torres-Cruz T.J."/>
            <person name="Billingsley Tobias T.L."/>
            <person name="Almatruk M."/>
            <person name="Hesse C."/>
            <person name="Kuske C.R."/>
            <person name="Desiro A."/>
            <person name="Benucci G.M."/>
            <person name="Bonito G."/>
            <person name="Stajich J.E."/>
            <person name="Dunlap C."/>
            <person name="Arnold A.E."/>
            <person name="Porras-Alfaro A."/>
        </authorList>
    </citation>
    <scope>NUCLEOTIDE SEQUENCE [LARGE SCALE GENOMIC DNA]</scope>
    <source>
        <strain evidence="2 3">AZ0501</strain>
    </source>
</reference>
<dbReference type="Gene3D" id="1.10.890.20">
    <property type="match status" value="1"/>
</dbReference>
<dbReference type="EMBL" id="MVBO01000012">
    <property type="protein sequence ID" value="OZJ05624.1"/>
    <property type="molecule type" value="Genomic_DNA"/>
</dbReference>
<dbReference type="PANTHER" id="PTHR47284">
    <property type="entry name" value="FATTY-ACID-BINDING PROTEIN 2"/>
    <property type="match status" value="1"/>
</dbReference>
<dbReference type="Pfam" id="PF16035">
    <property type="entry name" value="Chalcone_2"/>
    <property type="match status" value="1"/>
</dbReference>
<protein>
    <recommendedName>
        <fullName evidence="1">Chalcone isomerase domain-containing protein</fullName>
    </recommendedName>
</protein>
<dbReference type="OrthoDB" id="18193at2759"/>
<dbReference type="InterPro" id="IPR016089">
    <property type="entry name" value="Chalcone_isomerase_bundle_sf"/>
</dbReference>
<evidence type="ECO:0000313" key="2">
    <source>
        <dbReference type="EMBL" id="OZJ05624.1"/>
    </source>
</evidence>
<dbReference type="Proteomes" id="UP000242875">
    <property type="component" value="Unassembled WGS sequence"/>
</dbReference>
<dbReference type="PANTHER" id="PTHR47284:SF3">
    <property type="entry name" value="FATTY-ACID-BINDING PROTEIN 2"/>
    <property type="match status" value="1"/>
</dbReference>
<dbReference type="AlphaFoldDB" id="A0A261Y580"/>
<dbReference type="Gene3D" id="3.50.70.10">
    <property type="match status" value="1"/>
</dbReference>
<sequence>MFRPLQRVWRPSPFLHPLTAIRTTRPTPVLSTLRTLVTVSPKRHATPQALLFAGFGLAGALSLGVAYCEANERPGYRIEPDSKHSFPETITVDGETRHLVGLGVRKVSFLKVNVYVVGLYISEKDLSRLRGSTSWKGFRTEDFLESNRLAEQLLNEPIDLTIRVEPIRTTNGAHLRDGFTRSLLQRLHDQSTDMSEDEERDIILAIQEFKNLFPKTVVKPGSAFLFTRKSNGVLRLTFQDNTVGDIPSSWLSKQFFLGYLGKEKPNSEGARKDIAAGLETMLT</sequence>
<comment type="caution">
    <text evidence="2">The sequence shown here is derived from an EMBL/GenBank/DDBJ whole genome shotgun (WGS) entry which is preliminary data.</text>
</comment>
<name>A0A261Y580_9FUNG</name>